<evidence type="ECO:0000313" key="2">
    <source>
        <dbReference type="EMBL" id="GBP04652.1"/>
    </source>
</evidence>
<dbReference type="EMBL" id="BGZK01000014">
    <property type="protein sequence ID" value="GBP04652.1"/>
    <property type="molecule type" value="Genomic_DNA"/>
</dbReference>
<evidence type="ECO:0000256" key="1">
    <source>
        <dbReference type="SAM" id="MobiDB-lite"/>
    </source>
</evidence>
<reference evidence="2 3" key="1">
    <citation type="journal article" date="2019" name="Commun. Biol.">
        <title>The bagworm genome reveals a unique fibroin gene that provides high tensile strength.</title>
        <authorList>
            <person name="Kono N."/>
            <person name="Nakamura H."/>
            <person name="Ohtoshi R."/>
            <person name="Tomita M."/>
            <person name="Numata K."/>
            <person name="Arakawa K."/>
        </authorList>
    </citation>
    <scope>NUCLEOTIDE SEQUENCE [LARGE SCALE GENOMIC DNA]</scope>
</reference>
<sequence>MLLSHSDEGLQAPPGAGTAWGLRADFLDLTCTKISWNGVFPYRTFFAWSGKKCDLGANDRRRERPRVRKRTPTPSAISTSTHSRRAYLLKYSNIFPLPETLFRPHVGARAADGAVCNIAERARAPVDGIPRAIVFRSQLKVSLDACVSDSRRRAGLGKMR</sequence>
<name>A0A4C1SR95_EUMVA</name>
<proteinExistence type="predicted"/>
<organism evidence="2 3">
    <name type="scientific">Eumeta variegata</name>
    <name type="common">Bagworm moth</name>
    <name type="synonym">Eumeta japonica</name>
    <dbReference type="NCBI Taxonomy" id="151549"/>
    <lineage>
        <taxon>Eukaryota</taxon>
        <taxon>Metazoa</taxon>
        <taxon>Ecdysozoa</taxon>
        <taxon>Arthropoda</taxon>
        <taxon>Hexapoda</taxon>
        <taxon>Insecta</taxon>
        <taxon>Pterygota</taxon>
        <taxon>Neoptera</taxon>
        <taxon>Endopterygota</taxon>
        <taxon>Lepidoptera</taxon>
        <taxon>Glossata</taxon>
        <taxon>Ditrysia</taxon>
        <taxon>Tineoidea</taxon>
        <taxon>Psychidae</taxon>
        <taxon>Oiketicinae</taxon>
        <taxon>Eumeta</taxon>
    </lineage>
</organism>
<feature type="region of interest" description="Disordered" evidence="1">
    <location>
        <begin position="59"/>
        <end position="78"/>
    </location>
</feature>
<dbReference type="Proteomes" id="UP000299102">
    <property type="component" value="Unassembled WGS sequence"/>
</dbReference>
<protein>
    <submittedName>
        <fullName evidence="2">Uncharacterized protein</fullName>
    </submittedName>
</protein>
<dbReference type="AlphaFoldDB" id="A0A4C1SR95"/>
<comment type="caution">
    <text evidence="2">The sequence shown here is derived from an EMBL/GenBank/DDBJ whole genome shotgun (WGS) entry which is preliminary data.</text>
</comment>
<accession>A0A4C1SR95</accession>
<evidence type="ECO:0000313" key="3">
    <source>
        <dbReference type="Proteomes" id="UP000299102"/>
    </source>
</evidence>
<keyword evidence="3" id="KW-1185">Reference proteome</keyword>
<gene>
    <name evidence="2" type="ORF">EVAR_3979_1</name>
</gene>